<dbReference type="CDD" id="cd00209">
    <property type="entry name" value="DHFR"/>
    <property type="match status" value="1"/>
</dbReference>
<evidence type="ECO:0000256" key="3">
    <source>
        <dbReference type="ARBA" id="ARBA00012856"/>
    </source>
</evidence>
<name>A0ABS5CBJ6_9BACL</name>
<evidence type="ECO:0000256" key="2">
    <source>
        <dbReference type="ARBA" id="ARBA00009539"/>
    </source>
</evidence>
<proteinExistence type="inferred from homology"/>
<evidence type="ECO:0000256" key="1">
    <source>
        <dbReference type="ARBA" id="ARBA00004903"/>
    </source>
</evidence>
<dbReference type="InterPro" id="IPR012259">
    <property type="entry name" value="DHFR"/>
</dbReference>
<dbReference type="PRINTS" id="PR00070">
    <property type="entry name" value="DHFR"/>
</dbReference>
<dbReference type="EC" id="1.5.1.3" evidence="3 7"/>
<dbReference type="InterPro" id="IPR017925">
    <property type="entry name" value="DHFR_CS"/>
</dbReference>
<gene>
    <name evidence="10" type="ORF">I8J30_11685</name>
</gene>
<dbReference type="PROSITE" id="PS51330">
    <property type="entry name" value="DHFR_2"/>
    <property type="match status" value="1"/>
</dbReference>
<dbReference type="Gene3D" id="3.40.430.10">
    <property type="entry name" value="Dihydrofolate Reductase, subunit A"/>
    <property type="match status" value="1"/>
</dbReference>
<keyword evidence="5 7" id="KW-0521">NADP</keyword>
<dbReference type="InterPro" id="IPR001796">
    <property type="entry name" value="DHFR_dom"/>
</dbReference>
<keyword evidence="11" id="KW-1185">Reference proteome</keyword>
<comment type="caution">
    <text evidence="10">The sequence shown here is derived from an EMBL/GenBank/DDBJ whole genome shotgun (WGS) entry which is preliminary data.</text>
</comment>
<dbReference type="Pfam" id="PF00186">
    <property type="entry name" value="DHFR_1"/>
    <property type="match status" value="1"/>
</dbReference>
<evidence type="ECO:0000256" key="4">
    <source>
        <dbReference type="ARBA" id="ARBA00022563"/>
    </source>
</evidence>
<keyword evidence="6 7" id="KW-0560">Oxidoreductase</keyword>
<evidence type="ECO:0000256" key="7">
    <source>
        <dbReference type="PIRNR" id="PIRNR000194"/>
    </source>
</evidence>
<dbReference type="PROSITE" id="PS00075">
    <property type="entry name" value="DHFR_1"/>
    <property type="match status" value="1"/>
</dbReference>
<accession>A0ABS5CBJ6</accession>
<comment type="function">
    <text evidence="7">Key enzyme in folate metabolism. Catalyzes an essential reaction for de novo glycine and purine synthesis, and for DNA precursor synthesis.</text>
</comment>
<comment type="pathway">
    <text evidence="1 7">Cofactor biosynthesis; tetrahydrofolate biosynthesis; 5,6,7,8-tetrahydrofolate from 7,8-dihydrofolate: step 1/1.</text>
</comment>
<dbReference type="SUPFAM" id="SSF53597">
    <property type="entry name" value="Dihydrofolate reductase-like"/>
    <property type="match status" value="1"/>
</dbReference>
<sequence>MTIAMIAAMARNRVIGIDNDMPWSLPAEMAHFRRSTAGKTVVMGRKTFESLSGPLKNRRNIILTRSLDYKPDGCEVAHSVDEVLAQFGPHEGEELVIMGGAEIYSLFMPYADKLWLTEVEADVAGDAYFPAFDMKEWTVQNREHFSKDEKNAYDFTIVTYVREAR</sequence>
<evidence type="ECO:0000256" key="5">
    <source>
        <dbReference type="ARBA" id="ARBA00022857"/>
    </source>
</evidence>
<keyword evidence="4 7" id="KW-0554">One-carbon metabolism</keyword>
<comment type="similarity">
    <text evidence="2 7 8">Belongs to the dihydrofolate reductase family.</text>
</comment>
<dbReference type="PIRSF" id="PIRSF000194">
    <property type="entry name" value="DHFR"/>
    <property type="match status" value="1"/>
</dbReference>
<evidence type="ECO:0000313" key="10">
    <source>
        <dbReference type="EMBL" id="MBP3963366.1"/>
    </source>
</evidence>
<comment type="catalytic activity">
    <reaction evidence="7">
        <text>(6S)-5,6,7,8-tetrahydrofolate + NADP(+) = 7,8-dihydrofolate + NADPH + H(+)</text>
        <dbReference type="Rhea" id="RHEA:15009"/>
        <dbReference type="ChEBI" id="CHEBI:15378"/>
        <dbReference type="ChEBI" id="CHEBI:57451"/>
        <dbReference type="ChEBI" id="CHEBI:57453"/>
        <dbReference type="ChEBI" id="CHEBI:57783"/>
        <dbReference type="ChEBI" id="CHEBI:58349"/>
        <dbReference type="EC" id="1.5.1.3"/>
    </reaction>
</comment>
<evidence type="ECO:0000256" key="8">
    <source>
        <dbReference type="RuleBase" id="RU004474"/>
    </source>
</evidence>
<organism evidence="10 11">
    <name type="scientific">Paenibacillus lignilyticus</name>
    <dbReference type="NCBI Taxonomy" id="1172615"/>
    <lineage>
        <taxon>Bacteria</taxon>
        <taxon>Bacillati</taxon>
        <taxon>Bacillota</taxon>
        <taxon>Bacilli</taxon>
        <taxon>Bacillales</taxon>
        <taxon>Paenibacillaceae</taxon>
        <taxon>Paenibacillus</taxon>
    </lineage>
</organism>
<dbReference type="EMBL" id="JAGKSP010000003">
    <property type="protein sequence ID" value="MBP3963366.1"/>
    <property type="molecule type" value="Genomic_DNA"/>
</dbReference>
<dbReference type="InterPro" id="IPR024072">
    <property type="entry name" value="DHFR-like_dom_sf"/>
</dbReference>
<protein>
    <recommendedName>
        <fullName evidence="3 7">Dihydrofolate reductase</fullName>
        <ecNumber evidence="3 7">1.5.1.3</ecNumber>
    </recommendedName>
</protein>
<dbReference type="PANTHER" id="PTHR48069">
    <property type="entry name" value="DIHYDROFOLATE REDUCTASE"/>
    <property type="match status" value="1"/>
</dbReference>
<evidence type="ECO:0000313" key="11">
    <source>
        <dbReference type="Proteomes" id="UP000673394"/>
    </source>
</evidence>
<reference evidence="10 11" key="1">
    <citation type="submission" date="2021-04" db="EMBL/GenBank/DDBJ databases">
        <title>Paenibacillus sp. DLE-14 whole genome sequence.</title>
        <authorList>
            <person name="Ham Y.J."/>
        </authorList>
    </citation>
    <scope>NUCLEOTIDE SEQUENCE [LARGE SCALE GENOMIC DNA]</scope>
    <source>
        <strain evidence="10 11">DLE-14</strain>
    </source>
</reference>
<evidence type="ECO:0000256" key="6">
    <source>
        <dbReference type="ARBA" id="ARBA00023002"/>
    </source>
</evidence>
<feature type="domain" description="DHFR" evidence="9">
    <location>
        <begin position="2"/>
        <end position="162"/>
    </location>
</feature>
<dbReference type="Proteomes" id="UP000673394">
    <property type="component" value="Unassembled WGS sequence"/>
</dbReference>
<dbReference type="PANTHER" id="PTHR48069:SF3">
    <property type="entry name" value="DIHYDROFOLATE REDUCTASE"/>
    <property type="match status" value="1"/>
</dbReference>
<evidence type="ECO:0000259" key="9">
    <source>
        <dbReference type="PROSITE" id="PS51330"/>
    </source>
</evidence>